<evidence type="ECO:0000313" key="2">
    <source>
        <dbReference type="Proteomes" id="UP000028990"/>
    </source>
</evidence>
<dbReference type="AlphaFoldDB" id="A0A091DFS0"/>
<proteinExistence type="predicted"/>
<organism evidence="1 2">
    <name type="scientific">Fukomys damarensis</name>
    <name type="common">Damaraland mole rat</name>
    <name type="synonym">Cryptomys damarensis</name>
    <dbReference type="NCBI Taxonomy" id="885580"/>
    <lineage>
        <taxon>Eukaryota</taxon>
        <taxon>Metazoa</taxon>
        <taxon>Chordata</taxon>
        <taxon>Craniata</taxon>
        <taxon>Vertebrata</taxon>
        <taxon>Euteleostomi</taxon>
        <taxon>Mammalia</taxon>
        <taxon>Eutheria</taxon>
        <taxon>Euarchontoglires</taxon>
        <taxon>Glires</taxon>
        <taxon>Rodentia</taxon>
        <taxon>Hystricomorpha</taxon>
        <taxon>Bathyergidae</taxon>
        <taxon>Fukomys</taxon>
    </lineage>
</organism>
<gene>
    <name evidence="1" type="ORF">H920_09285</name>
</gene>
<accession>A0A091DFS0</accession>
<sequence>MLEPGGLLVPLQARWLQAPGQMTQDSAALLCPCGWSGKETEMEPQDWPSSATRTGISAVTPHLAFRFLMQWLGCSLCDCFQFCGSTGTE</sequence>
<dbReference type="EMBL" id="KN122609">
    <property type="protein sequence ID" value="KFO29338.1"/>
    <property type="molecule type" value="Genomic_DNA"/>
</dbReference>
<dbReference type="Proteomes" id="UP000028990">
    <property type="component" value="Unassembled WGS sequence"/>
</dbReference>
<keyword evidence="2" id="KW-1185">Reference proteome</keyword>
<reference evidence="1 2" key="1">
    <citation type="submission" date="2013-11" db="EMBL/GenBank/DDBJ databases">
        <title>The Damaraland mole rat (Fukomys damarensis) genome and evolution of African mole rats.</title>
        <authorList>
            <person name="Gladyshev V.N."/>
            <person name="Fang X."/>
        </authorList>
    </citation>
    <scope>NUCLEOTIDE SEQUENCE [LARGE SCALE GENOMIC DNA]</scope>
    <source>
        <tissue evidence="1">Liver</tissue>
    </source>
</reference>
<evidence type="ECO:0000313" key="1">
    <source>
        <dbReference type="EMBL" id="KFO29338.1"/>
    </source>
</evidence>
<name>A0A091DFS0_FUKDA</name>
<protein>
    <submittedName>
        <fullName evidence="1">Uncharacterized protein</fullName>
    </submittedName>
</protein>